<evidence type="ECO:0000313" key="1">
    <source>
        <dbReference type="EMBL" id="WDF81850.1"/>
    </source>
</evidence>
<dbReference type="Proteomes" id="UP001220377">
    <property type="component" value="Chromosome"/>
</dbReference>
<organism evidence="1 2">
    <name type="scientific">Lacticaseibacillus pabuli</name>
    <dbReference type="NCBI Taxonomy" id="3025672"/>
    <lineage>
        <taxon>Bacteria</taxon>
        <taxon>Bacillati</taxon>
        <taxon>Bacillota</taxon>
        <taxon>Bacilli</taxon>
        <taxon>Lactobacillales</taxon>
        <taxon>Lactobacillaceae</taxon>
        <taxon>Lacticaseibacillus</taxon>
    </lineage>
</organism>
<sequence>MTLIKDAELIDVVYKDDNNTVVLSYLSPDTGELYEIKFHKQRYDRDSNTYVDDPDQLKKVEKQVLDNYGVDFDRVSDKMGEKRDIYHYDNFDSLWEVDMVNKFDPEKDAGELFETKIDSVKDDGVAIRIGFQYNEKPYESKMSYSTYSEARHQYFPVATKKTKRYEDFEKKFGVPVEKADSIIGKNIMVEVKKFGKFAYADVKKLKK</sequence>
<dbReference type="RefSeq" id="WP_274258890.1">
    <property type="nucleotide sequence ID" value="NZ_CP117884.1"/>
</dbReference>
<evidence type="ECO:0000313" key="2">
    <source>
        <dbReference type="Proteomes" id="UP001220377"/>
    </source>
</evidence>
<keyword evidence="2" id="KW-1185">Reference proteome</keyword>
<name>A0ABY7WVA7_9LACO</name>
<dbReference type="EMBL" id="CP117884">
    <property type="protein sequence ID" value="WDF81850.1"/>
    <property type="molecule type" value="Genomic_DNA"/>
</dbReference>
<reference evidence="1 2" key="1">
    <citation type="submission" date="2023-02" db="EMBL/GenBank/DDBJ databases">
        <title>Genome sequence of Lacticaseibacillus sp. KACC 23028.</title>
        <authorList>
            <person name="Kim S."/>
            <person name="Heo J."/>
            <person name="Kwon S.-W."/>
        </authorList>
    </citation>
    <scope>NUCLEOTIDE SEQUENCE [LARGE SCALE GENOMIC DNA]</scope>
    <source>
        <strain evidence="1 2">KACC 23028</strain>
    </source>
</reference>
<protein>
    <submittedName>
        <fullName evidence="1">Uncharacterized protein</fullName>
    </submittedName>
</protein>
<proteinExistence type="predicted"/>
<accession>A0ABY7WVA7</accession>
<gene>
    <name evidence="1" type="ORF">PQ472_07910</name>
</gene>